<keyword evidence="2" id="KW-1185">Reference proteome</keyword>
<organism evidence="1 2">
    <name type="scientific">Empedobacter falsenii</name>
    <dbReference type="NCBI Taxonomy" id="343874"/>
    <lineage>
        <taxon>Bacteria</taxon>
        <taxon>Pseudomonadati</taxon>
        <taxon>Bacteroidota</taxon>
        <taxon>Flavobacteriia</taxon>
        <taxon>Flavobacteriales</taxon>
        <taxon>Weeksellaceae</taxon>
        <taxon>Empedobacter</taxon>
    </lineage>
</organism>
<accession>A0ABY8V802</accession>
<protein>
    <recommendedName>
        <fullName evidence="3">DUF4468 domain-containing protein</fullName>
    </recommendedName>
</protein>
<proteinExistence type="predicted"/>
<evidence type="ECO:0008006" key="3">
    <source>
        <dbReference type="Google" id="ProtNLM"/>
    </source>
</evidence>
<reference evidence="1 2" key="1">
    <citation type="submission" date="2022-09" db="EMBL/GenBank/DDBJ databases">
        <title>Whole genome sequencing analysis of tet(X)-positive Empedobacter falsenii YWS9-3.</title>
        <authorList>
            <person name="Chen C."/>
            <person name="Lv Y.-L."/>
        </authorList>
    </citation>
    <scope>NUCLEOTIDE SEQUENCE [LARGE SCALE GENOMIC DNA]</scope>
    <source>
        <strain evidence="1 2">YWS9-3_T</strain>
    </source>
</reference>
<evidence type="ECO:0000313" key="1">
    <source>
        <dbReference type="EMBL" id="WIH97046.1"/>
    </source>
</evidence>
<dbReference type="RefSeq" id="WP_284583350.1">
    <property type="nucleotide sequence ID" value="NZ_CP106831.1"/>
</dbReference>
<evidence type="ECO:0000313" key="2">
    <source>
        <dbReference type="Proteomes" id="UP001223501"/>
    </source>
</evidence>
<gene>
    <name evidence="1" type="ORF">OBA43_12460</name>
</gene>
<name>A0ABY8V802_9FLAO</name>
<dbReference type="EMBL" id="CP106831">
    <property type="protein sequence ID" value="WIH97046.1"/>
    <property type="molecule type" value="Genomic_DNA"/>
</dbReference>
<dbReference type="Proteomes" id="UP001223501">
    <property type="component" value="Chromosome"/>
</dbReference>
<sequence>MKLFSLFIFSLLFQTHFLYSQKIGLVENYNPIFKHAHLKKNNSLNFEVKKIENLDYDISPYIDSLFQISNVEIIKYDDFDFSIFEKIVSKYPTANINFPNKKIISALNQFCINKKVNYLIIIDRNDIYSAFSPYGKTFDETFDFGITTHDGTKKRIYFYNKLRIMYYNFKTRKLEMAFSGFKNDGLLNSEWKSVKFDTDSFDPTTKNLTRPKESQSLFLEEYKKRFKVEFERMVEKLNKDIHSIK</sequence>